<gene>
    <name evidence="1" type="ORF">AB5J52_02910</name>
</gene>
<dbReference type="RefSeq" id="WP_369220981.1">
    <property type="nucleotide sequence ID" value="NZ_CP163441.1"/>
</dbReference>
<dbReference type="AlphaFoldDB" id="A0AB39QDC9"/>
<name>A0AB39QDC9_9ACTN</name>
<proteinExistence type="predicted"/>
<sequence>MAHTFEELVAKHRAAGAAHEKVLELRDAYGPPAGQQTGGAQSQTYETALRAWRDLARDELTAVNEYARDQGRSRAEVEAEVERAAAWPEDT</sequence>
<accession>A0AB39QDC9</accession>
<evidence type="ECO:0000313" key="1">
    <source>
        <dbReference type="EMBL" id="XDQ41308.1"/>
    </source>
</evidence>
<protein>
    <submittedName>
        <fullName evidence="1">Uncharacterized protein</fullName>
    </submittedName>
</protein>
<dbReference type="EMBL" id="CP163441">
    <property type="protein sequence ID" value="XDQ41308.1"/>
    <property type="molecule type" value="Genomic_DNA"/>
</dbReference>
<organism evidence="1">
    <name type="scientific">Streptomyces sp. R39</name>
    <dbReference type="NCBI Taxonomy" id="3238631"/>
    <lineage>
        <taxon>Bacteria</taxon>
        <taxon>Bacillati</taxon>
        <taxon>Actinomycetota</taxon>
        <taxon>Actinomycetes</taxon>
        <taxon>Kitasatosporales</taxon>
        <taxon>Streptomycetaceae</taxon>
        <taxon>Streptomyces</taxon>
    </lineage>
</organism>
<reference evidence="1" key="1">
    <citation type="submission" date="2024-07" db="EMBL/GenBank/DDBJ databases">
        <authorList>
            <person name="Yu S.T."/>
        </authorList>
    </citation>
    <scope>NUCLEOTIDE SEQUENCE</scope>
    <source>
        <strain evidence="1">R39</strain>
    </source>
</reference>